<comment type="caution">
    <text evidence="1">The sequence shown here is derived from an EMBL/GenBank/DDBJ whole genome shotgun (WGS) entry which is preliminary data.</text>
</comment>
<name>A0AAV7U410_PLEWA</name>
<dbReference type="AlphaFoldDB" id="A0AAV7U410"/>
<reference evidence="1" key="1">
    <citation type="journal article" date="2022" name="bioRxiv">
        <title>Sequencing and chromosome-scale assembly of the giantPleurodeles waltlgenome.</title>
        <authorList>
            <person name="Brown T."/>
            <person name="Elewa A."/>
            <person name="Iarovenko S."/>
            <person name="Subramanian E."/>
            <person name="Araus A.J."/>
            <person name="Petzold A."/>
            <person name="Susuki M."/>
            <person name="Suzuki K.-i.T."/>
            <person name="Hayashi T."/>
            <person name="Toyoda A."/>
            <person name="Oliveira C."/>
            <person name="Osipova E."/>
            <person name="Leigh N.D."/>
            <person name="Simon A."/>
            <person name="Yun M.H."/>
        </authorList>
    </citation>
    <scope>NUCLEOTIDE SEQUENCE</scope>
    <source>
        <strain evidence="1">20211129_DDA</strain>
        <tissue evidence="1">Liver</tissue>
    </source>
</reference>
<dbReference type="Proteomes" id="UP001066276">
    <property type="component" value="Chromosome 3_1"/>
</dbReference>
<dbReference type="EMBL" id="JANPWB010000005">
    <property type="protein sequence ID" value="KAJ1183276.1"/>
    <property type="molecule type" value="Genomic_DNA"/>
</dbReference>
<protein>
    <submittedName>
        <fullName evidence="1">Uncharacterized protein</fullName>
    </submittedName>
</protein>
<evidence type="ECO:0000313" key="1">
    <source>
        <dbReference type="EMBL" id="KAJ1183276.1"/>
    </source>
</evidence>
<keyword evidence="2" id="KW-1185">Reference proteome</keyword>
<evidence type="ECO:0000313" key="2">
    <source>
        <dbReference type="Proteomes" id="UP001066276"/>
    </source>
</evidence>
<gene>
    <name evidence="1" type="ORF">NDU88_000101</name>
</gene>
<sequence length="94" mass="10213">MAARPRPPQMPAVRSGAGRGGRIWKLNACRILQLEAFFFFFTRCSGGSPGSESPLAPLLCSQGIVFAVAESTESREAVRVRSEWPAHLCHLLAT</sequence>
<proteinExistence type="predicted"/>
<accession>A0AAV7U410</accession>
<organism evidence="1 2">
    <name type="scientific">Pleurodeles waltl</name>
    <name type="common">Iberian ribbed newt</name>
    <dbReference type="NCBI Taxonomy" id="8319"/>
    <lineage>
        <taxon>Eukaryota</taxon>
        <taxon>Metazoa</taxon>
        <taxon>Chordata</taxon>
        <taxon>Craniata</taxon>
        <taxon>Vertebrata</taxon>
        <taxon>Euteleostomi</taxon>
        <taxon>Amphibia</taxon>
        <taxon>Batrachia</taxon>
        <taxon>Caudata</taxon>
        <taxon>Salamandroidea</taxon>
        <taxon>Salamandridae</taxon>
        <taxon>Pleurodelinae</taxon>
        <taxon>Pleurodeles</taxon>
    </lineage>
</organism>